<keyword evidence="2" id="KW-0489">Methyltransferase</keyword>
<gene>
    <name evidence="4" type="ORF">LCGC14_2642420</name>
</gene>
<evidence type="ECO:0000256" key="3">
    <source>
        <dbReference type="ARBA" id="ARBA00022679"/>
    </source>
</evidence>
<feature type="non-terminal residue" evidence="4">
    <location>
        <position position="324"/>
    </location>
</feature>
<dbReference type="GO" id="GO:0008168">
    <property type="term" value="F:methyltransferase activity"/>
    <property type="evidence" value="ECO:0007669"/>
    <property type="project" value="UniProtKB-KW"/>
</dbReference>
<evidence type="ECO:0000313" key="4">
    <source>
        <dbReference type="EMBL" id="KKK98470.1"/>
    </source>
</evidence>
<dbReference type="Gene3D" id="3.20.20.480">
    <property type="entry name" value="Trimethylamine methyltransferase-like"/>
    <property type="match status" value="1"/>
</dbReference>
<dbReference type="GO" id="GO:0015948">
    <property type="term" value="P:methanogenesis"/>
    <property type="evidence" value="ECO:0007669"/>
    <property type="project" value="InterPro"/>
</dbReference>
<reference evidence="4" key="1">
    <citation type="journal article" date="2015" name="Nature">
        <title>Complex archaea that bridge the gap between prokaryotes and eukaryotes.</title>
        <authorList>
            <person name="Spang A."/>
            <person name="Saw J.H."/>
            <person name="Jorgensen S.L."/>
            <person name="Zaremba-Niedzwiedzka K."/>
            <person name="Martijn J."/>
            <person name="Lind A.E."/>
            <person name="van Eijk R."/>
            <person name="Schleper C."/>
            <person name="Guy L."/>
            <person name="Ettema T.J."/>
        </authorList>
    </citation>
    <scope>NUCLEOTIDE SEQUENCE</scope>
</reference>
<protein>
    <recommendedName>
        <fullName evidence="5">Trimethylamine methyltransferase MttB</fullName>
    </recommendedName>
</protein>
<evidence type="ECO:0008006" key="5">
    <source>
        <dbReference type="Google" id="ProtNLM"/>
    </source>
</evidence>
<proteinExistence type="inferred from homology"/>
<dbReference type="Pfam" id="PF06253">
    <property type="entry name" value="MTTB"/>
    <property type="match status" value="1"/>
</dbReference>
<dbReference type="InterPro" id="IPR010426">
    <property type="entry name" value="MTTB_MeTrfase"/>
</dbReference>
<evidence type="ECO:0000256" key="1">
    <source>
        <dbReference type="ARBA" id="ARBA00007137"/>
    </source>
</evidence>
<dbReference type="EMBL" id="LAZR01045604">
    <property type="protein sequence ID" value="KKK98470.1"/>
    <property type="molecule type" value="Genomic_DNA"/>
</dbReference>
<organism evidence="4">
    <name type="scientific">marine sediment metagenome</name>
    <dbReference type="NCBI Taxonomy" id="412755"/>
    <lineage>
        <taxon>unclassified sequences</taxon>
        <taxon>metagenomes</taxon>
        <taxon>ecological metagenomes</taxon>
    </lineage>
</organism>
<dbReference type="AlphaFoldDB" id="A0A0F9AJK3"/>
<accession>A0A0F9AJK3</accession>
<dbReference type="InterPro" id="IPR038601">
    <property type="entry name" value="MttB-like_sf"/>
</dbReference>
<keyword evidence="3" id="KW-0808">Transferase</keyword>
<comment type="similarity">
    <text evidence="1">Belongs to the trimethylamine methyltransferase family.</text>
</comment>
<name>A0A0F9AJK3_9ZZZZ</name>
<dbReference type="GO" id="GO:0032259">
    <property type="term" value="P:methylation"/>
    <property type="evidence" value="ECO:0007669"/>
    <property type="project" value="UniProtKB-KW"/>
</dbReference>
<comment type="caution">
    <text evidence="4">The sequence shown here is derived from an EMBL/GenBank/DDBJ whole genome shotgun (WGS) entry which is preliminary data.</text>
</comment>
<evidence type="ECO:0000256" key="2">
    <source>
        <dbReference type="ARBA" id="ARBA00022603"/>
    </source>
</evidence>
<sequence>MVGKFDTEYQHHNRLGLHIFSNEDLHKIHAATLEVLEKTGIFVENANALELFSGAGGIIDNKKKVVRIPPGLVEESIRSAPSKIVLAGRDPKHDKILDGNQVFFTNFSEGIQVVDLYTGKRRTPVKSDLVNVARAVDFLSDVDICEKALSAHDVPQEIAPLHNAEAFLSHTTKHCCFGPGNGMLLKKIVAMGAAIVGGVDRLEERPIISFTTCPVSPLKLINECCEIIMEAARSGLTVNILSMALAGGTSPVTLAGTLVTHNAEVLGGVVLNQLTSKGAPIIYGSSTTAMDLRLAAAAVGSPECAIISGAVARLARYYSLPSYV</sequence>